<accession>A0ACC0VVX6</accession>
<comment type="caution">
    <text evidence="1">The sequence shown here is derived from an EMBL/GenBank/DDBJ whole genome shotgun (WGS) entry which is preliminary data.</text>
</comment>
<evidence type="ECO:0000313" key="2">
    <source>
        <dbReference type="Proteomes" id="UP001163321"/>
    </source>
</evidence>
<keyword evidence="2" id="KW-1185">Reference proteome</keyword>
<dbReference type="EMBL" id="CM047585">
    <property type="protein sequence ID" value="KAI9910720.1"/>
    <property type="molecule type" value="Genomic_DNA"/>
</dbReference>
<protein>
    <submittedName>
        <fullName evidence="1">Uncharacterized protein</fullName>
    </submittedName>
</protein>
<name>A0ACC0VVX6_9STRA</name>
<reference evidence="1 2" key="1">
    <citation type="journal article" date="2022" name="bioRxiv">
        <title>The genome of the oomycete Peronosclerospora sorghi, a cosmopolitan pathogen of maize and sorghum, is inflated with dispersed pseudogenes.</title>
        <authorList>
            <person name="Fletcher K."/>
            <person name="Martin F."/>
            <person name="Isakeit T."/>
            <person name="Cavanaugh K."/>
            <person name="Magill C."/>
            <person name="Michelmore R."/>
        </authorList>
    </citation>
    <scope>NUCLEOTIDE SEQUENCE [LARGE SCALE GENOMIC DNA]</scope>
    <source>
        <strain evidence="1">P6</strain>
    </source>
</reference>
<dbReference type="Proteomes" id="UP001163321">
    <property type="component" value="Chromosome 6"/>
</dbReference>
<sequence>MKEVICTKSSSENLSAQLDIKSGHKVRLLFGGTTVMQADATSKGQEELRVWRFLHHLIMTVLHTFYAHDLARHRKGKITFELLLRCVLIITSVIPAEFPMQAALAVNSALLNLVKLSIFVDICLFDKTGTLTTDQLTAVGVVCKDTTVSTFAVPKYKVLGNVPMIAAKLDATLVLVGCQSLVQIDGKMVGDPVEKASIRAIDFSYDAATRQCHPNKDLECARERRWGQAINQKDIFVQILHRHHFSSKLQRMSVVAKAHLGSKGMCVRSLVKGSPEAVATLPVPESIPEWY</sequence>
<evidence type="ECO:0000313" key="1">
    <source>
        <dbReference type="EMBL" id="KAI9910720.1"/>
    </source>
</evidence>
<organism evidence="1 2">
    <name type="scientific">Peronosclerospora sorghi</name>
    <dbReference type="NCBI Taxonomy" id="230839"/>
    <lineage>
        <taxon>Eukaryota</taxon>
        <taxon>Sar</taxon>
        <taxon>Stramenopiles</taxon>
        <taxon>Oomycota</taxon>
        <taxon>Peronosporomycetes</taxon>
        <taxon>Peronosporales</taxon>
        <taxon>Peronosporaceae</taxon>
        <taxon>Peronosclerospora</taxon>
    </lineage>
</organism>
<gene>
    <name evidence="1" type="ORF">PsorP6_011091</name>
</gene>
<proteinExistence type="predicted"/>